<dbReference type="GO" id="GO:0005829">
    <property type="term" value="C:cytosol"/>
    <property type="evidence" value="ECO:0007669"/>
    <property type="project" value="TreeGrafter"/>
</dbReference>
<accession>A0A1Y2CP33</accession>
<comment type="similarity">
    <text evidence="1">Belongs to the PDCD5 family.</text>
</comment>
<evidence type="ECO:0000256" key="1">
    <source>
        <dbReference type="ARBA" id="ARBA00010490"/>
    </source>
</evidence>
<dbReference type="GO" id="GO:0003677">
    <property type="term" value="F:DNA binding"/>
    <property type="evidence" value="ECO:0007669"/>
    <property type="project" value="UniProtKB-KW"/>
</dbReference>
<keyword evidence="4" id="KW-1185">Reference proteome</keyword>
<dbReference type="PANTHER" id="PTHR10840">
    <property type="entry name" value="PROGRAMMED CELL DEATH PROTEIN 5"/>
    <property type="match status" value="1"/>
</dbReference>
<dbReference type="PANTHER" id="PTHR10840:SF0">
    <property type="entry name" value="PROGRAMMED CELL DEATH PROTEIN 5"/>
    <property type="match status" value="1"/>
</dbReference>
<dbReference type="EMBL" id="MCOG01000101">
    <property type="protein sequence ID" value="ORY48798.1"/>
    <property type="molecule type" value="Genomic_DNA"/>
</dbReference>
<reference evidence="3 4" key="1">
    <citation type="submission" date="2016-08" db="EMBL/GenBank/DDBJ databases">
        <title>A Parts List for Fungal Cellulosomes Revealed by Comparative Genomics.</title>
        <authorList>
            <consortium name="DOE Joint Genome Institute"/>
            <person name="Haitjema C.H."/>
            <person name="Gilmore S.P."/>
            <person name="Henske J.K."/>
            <person name="Solomon K.V."/>
            <person name="De Groot R."/>
            <person name="Kuo A."/>
            <person name="Mondo S.J."/>
            <person name="Salamov A.A."/>
            <person name="Labutti K."/>
            <person name="Zhao Z."/>
            <person name="Chiniquy J."/>
            <person name="Barry K."/>
            <person name="Brewer H.M."/>
            <person name="Purvine S.O."/>
            <person name="Wright A.T."/>
            <person name="Boxma B."/>
            <person name="Van Alen T."/>
            <person name="Hackstein J.H."/>
            <person name="Baker S.E."/>
            <person name="Grigoriev I.V."/>
            <person name="O'Malley M.A."/>
        </authorList>
    </citation>
    <scope>NUCLEOTIDE SEQUENCE [LARGE SCALE GENOMIC DNA]</scope>
    <source>
        <strain evidence="3 4">G1</strain>
    </source>
</reference>
<dbReference type="GO" id="GO:0005634">
    <property type="term" value="C:nucleus"/>
    <property type="evidence" value="ECO:0007669"/>
    <property type="project" value="TreeGrafter"/>
</dbReference>
<evidence type="ECO:0000313" key="4">
    <source>
        <dbReference type="Proteomes" id="UP000193920"/>
    </source>
</evidence>
<name>A0A1Y2CP33_9FUNG</name>
<dbReference type="Proteomes" id="UP000193920">
    <property type="component" value="Unassembled WGS sequence"/>
</dbReference>
<organism evidence="3 4">
    <name type="scientific">Neocallimastix californiae</name>
    <dbReference type="NCBI Taxonomy" id="1754190"/>
    <lineage>
        <taxon>Eukaryota</taxon>
        <taxon>Fungi</taxon>
        <taxon>Fungi incertae sedis</taxon>
        <taxon>Chytridiomycota</taxon>
        <taxon>Chytridiomycota incertae sedis</taxon>
        <taxon>Neocallimastigomycetes</taxon>
        <taxon>Neocallimastigales</taxon>
        <taxon>Neocallimastigaceae</taxon>
        <taxon>Neocallimastix</taxon>
    </lineage>
</organism>
<gene>
    <name evidence="3" type="ORF">LY90DRAFT_703133</name>
</gene>
<dbReference type="Pfam" id="PF01984">
    <property type="entry name" value="dsDNA_bind"/>
    <property type="match status" value="1"/>
</dbReference>
<comment type="caution">
    <text evidence="3">The sequence shown here is derived from an EMBL/GenBank/DDBJ whole genome shotgun (WGS) entry which is preliminary data.</text>
</comment>
<feature type="compositionally biased region" description="Gly residues" evidence="2">
    <location>
        <begin position="22"/>
        <end position="34"/>
    </location>
</feature>
<evidence type="ECO:0000256" key="2">
    <source>
        <dbReference type="SAM" id="MobiDB-lite"/>
    </source>
</evidence>
<evidence type="ECO:0000313" key="3">
    <source>
        <dbReference type="EMBL" id="ORY48798.1"/>
    </source>
</evidence>
<sequence length="138" mass="15719">MDDSELRAIRERRLAELKASSGMGGGMPSFGGEGPTASEEEEKKNQIEDMRRNLLSQVLDNSARERISRIAIVKPEKARAVEDYVLGMARSGRLTSKISETQIIDILEQMNETKKETKIVYNRRRYLDDDSDDEDYGF</sequence>
<dbReference type="PIRSF" id="PIRSF015730">
    <property type="entry name" value="TFAR19"/>
    <property type="match status" value="1"/>
</dbReference>
<dbReference type="InterPro" id="IPR036883">
    <property type="entry name" value="PDCD5-like_sf"/>
</dbReference>
<dbReference type="AlphaFoldDB" id="A0A1Y2CP33"/>
<dbReference type="Gene3D" id="1.10.8.140">
    <property type="entry name" value="PDCD5-like"/>
    <property type="match status" value="1"/>
</dbReference>
<keyword evidence="3" id="KW-0238">DNA-binding</keyword>
<dbReference type="InterPro" id="IPR002836">
    <property type="entry name" value="PDCD5-like"/>
</dbReference>
<dbReference type="STRING" id="1754190.A0A1Y2CP33"/>
<dbReference type="SUPFAM" id="SSF46950">
    <property type="entry name" value="Double-stranded DNA-binding domain"/>
    <property type="match status" value="1"/>
</dbReference>
<protein>
    <submittedName>
        <fullName evidence="3">DNA-binding TFAR19-related protein</fullName>
    </submittedName>
</protein>
<feature type="region of interest" description="Disordered" evidence="2">
    <location>
        <begin position="16"/>
        <end position="46"/>
    </location>
</feature>
<dbReference type="OrthoDB" id="10252486at2759"/>
<proteinExistence type="inferred from homology"/>